<feature type="transmembrane region" description="Helical" evidence="9">
    <location>
        <begin position="57"/>
        <end position="79"/>
    </location>
</feature>
<feature type="domain" description="CNNM transmembrane" evidence="11">
    <location>
        <begin position="1"/>
        <end position="193"/>
    </location>
</feature>
<evidence type="ECO:0000256" key="9">
    <source>
        <dbReference type="SAM" id="Phobius"/>
    </source>
</evidence>
<organism evidence="12">
    <name type="scientific">marine metagenome</name>
    <dbReference type="NCBI Taxonomy" id="408172"/>
    <lineage>
        <taxon>unclassified sequences</taxon>
        <taxon>metagenomes</taxon>
        <taxon>ecological metagenomes</taxon>
    </lineage>
</organism>
<dbReference type="GO" id="GO:0005886">
    <property type="term" value="C:plasma membrane"/>
    <property type="evidence" value="ECO:0007669"/>
    <property type="project" value="UniProtKB-SubCell"/>
</dbReference>
<evidence type="ECO:0000256" key="4">
    <source>
        <dbReference type="ARBA" id="ARBA00022692"/>
    </source>
</evidence>
<feature type="transmembrane region" description="Helical" evidence="9">
    <location>
        <begin position="91"/>
        <end position="112"/>
    </location>
</feature>
<dbReference type="InterPro" id="IPR002550">
    <property type="entry name" value="CNNM"/>
</dbReference>
<proteinExistence type="inferred from homology"/>
<keyword evidence="4 9" id="KW-0812">Transmembrane</keyword>
<evidence type="ECO:0000256" key="1">
    <source>
        <dbReference type="ARBA" id="ARBA00004651"/>
    </source>
</evidence>
<evidence type="ECO:0008006" key="13">
    <source>
        <dbReference type="Google" id="ProtNLM"/>
    </source>
</evidence>
<dbReference type="InterPro" id="IPR000644">
    <property type="entry name" value="CBS_dom"/>
</dbReference>
<dbReference type="AlphaFoldDB" id="A0A382A720"/>
<reference evidence="12" key="1">
    <citation type="submission" date="2018-05" db="EMBL/GenBank/DDBJ databases">
        <authorList>
            <person name="Lanie J.A."/>
            <person name="Ng W.-L."/>
            <person name="Kazmierczak K.M."/>
            <person name="Andrzejewski T.M."/>
            <person name="Davidsen T.M."/>
            <person name="Wayne K.J."/>
            <person name="Tettelin H."/>
            <person name="Glass J.I."/>
            <person name="Rusch D."/>
            <person name="Podicherti R."/>
            <person name="Tsui H.-C.T."/>
            <person name="Winkler M.E."/>
        </authorList>
    </citation>
    <scope>NUCLEOTIDE SEQUENCE</scope>
</reference>
<dbReference type="Gene3D" id="3.10.580.10">
    <property type="entry name" value="CBS-domain"/>
    <property type="match status" value="1"/>
</dbReference>
<keyword evidence="6 9" id="KW-1133">Transmembrane helix</keyword>
<evidence type="ECO:0000256" key="2">
    <source>
        <dbReference type="ARBA" id="ARBA00006337"/>
    </source>
</evidence>
<protein>
    <recommendedName>
        <fullName evidence="13">CNNM transmembrane domain-containing protein</fullName>
    </recommendedName>
</protein>
<dbReference type="InterPro" id="IPR046342">
    <property type="entry name" value="CBS_dom_sf"/>
</dbReference>
<name>A0A382A720_9ZZZZ</name>
<evidence type="ECO:0000259" key="10">
    <source>
        <dbReference type="PROSITE" id="PS51371"/>
    </source>
</evidence>
<feature type="non-terminal residue" evidence="12">
    <location>
        <position position="328"/>
    </location>
</feature>
<dbReference type="EMBL" id="UINC01024031">
    <property type="protein sequence ID" value="SVA96892.1"/>
    <property type="molecule type" value="Genomic_DNA"/>
</dbReference>
<evidence type="ECO:0000259" key="11">
    <source>
        <dbReference type="PROSITE" id="PS51846"/>
    </source>
</evidence>
<evidence type="ECO:0000256" key="6">
    <source>
        <dbReference type="ARBA" id="ARBA00022989"/>
    </source>
</evidence>
<dbReference type="InterPro" id="IPR044751">
    <property type="entry name" value="Ion_transp-like_CBS"/>
</dbReference>
<comment type="subcellular location">
    <subcellularLocation>
        <location evidence="1">Cell membrane</location>
        <topology evidence="1">Multi-pass membrane protein</topology>
    </subcellularLocation>
</comment>
<evidence type="ECO:0000256" key="5">
    <source>
        <dbReference type="ARBA" id="ARBA00022737"/>
    </source>
</evidence>
<dbReference type="Pfam" id="PF00571">
    <property type="entry name" value="CBS"/>
    <property type="match status" value="2"/>
</dbReference>
<keyword evidence="8 9" id="KW-0472">Membrane</keyword>
<gene>
    <name evidence="12" type="ORF">METZ01_LOCUS149746</name>
</gene>
<evidence type="ECO:0000313" key="12">
    <source>
        <dbReference type="EMBL" id="SVA96892.1"/>
    </source>
</evidence>
<accession>A0A382A720</accession>
<dbReference type="SUPFAM" id="SSF54631">
    <property type="entry name" value="CBS-domain pair"/>
    <property type="match status" value="1"/>
</dbReference>
<dbReference type="PROSITE" id="PS51371">
    <property type="entry name" value="CBS"/>
    <property type="match status" value="2"/>
</dbReference>
<dbReference type="FunFam" id="3.10.580.10:FF:000002">
    <property type="entry name" value="Magnesium/cobalt efflux protein CorC"/>
    <property type="match status" value="1"/>
</dbReference>
<keyword evidence="5" id="KW-0677">Repeat</keyword>
<keyword evidence="7" id="KW-0129">CBS domain</keyword>
<evidence type="ECO:0000256" key="3">
    <source>
        <dbReference type="ARBA" id="ARBA00022475"/>
    </source>
</evidence>
<sequence>VTFSILIILIGLLGSAFISATEAAVVGASRYKIEHRGEEGDKRAQLVIRIFDQYEKFFGTILLLGNLFNIMVASVGTTLAISTIGGGEPTILSTVVATAIATVFVVIVGELTPKTLAVVAAEKWALITARTVLIIMTATWPVVFAFTLIPRGIMRLFGGKESMASPIVTPGELRTLIDLGEAEGTVEENTGEMLDNIFRFGEMEVRDVMTPRPEIVWVSVDATFGQFMNSYRLTPHTRFPVFDTDHDDVVGIFSVKDVLGSLSESKLDLNRPVINLMRQANFVPETKRLDDLFDEMQESGHKISLVVDEFGGIAGLITLTRVVEQIVG</sequence>
<feature type="domain" description="CBS" evidence="10">
    <location>
        <begin position="209"/>
        <end position="269"/>
    </location>
</feature>
<feature type="domain" description="CBS" evidence="10">
    <location>
        <begin position="276"/>
        <end position="328"/>
    </location>
</feature>
<feature type="non-terminal residue" evidence="12">
    <location>
        <position position="1"/>
    </location>
</feature>
<evidence type="ECO:0000256" key="7">
    <source>
        <dbReference type="ARBA" id="ARBA00023122"/>
    </source>
</evidence>
<dbReference type="CDD" id="cd04590">
    <property type="entry name" value="CBS_pair_CorC_HlyC_assoc"/>
    <property type="match status" value="1"/>
</dbReference>
<evidence type="ECO:0000256" key="8">
    <source>
        <dbReference type="ARBA" id="ARBA00023136"/>
    </source>
</evidence>
<comment type="similarity">
    <text evidence="2">Belongs to the UPF0053 family.</text>
</comment>
<dbReference type="PROSITE" id="PS51846">
    <property type="entry name" value="CNNM"/>
    <property type="match status" value="1"/>
</dbReference>
<dbReference type="Pfam" id="PF01595">
    <property type="entry name" value="CNNM"/>
    <property type="match status" value="1"/>
</dbReference>
<keyword evidence="3" id="KW-1003">Cell membrane</keyword>
<feature type="transmembrane region" description="Helical" evidence="9">
    <location>
        <begin position="124"/>
        <end position="149"/>
    </location>
</feature>
<dbReference type="PANTHER" id="PTHR22777:SF32">
    <property type="entry name" value="UPF0053 INNER MEMBRANE PROTEIN YFJD"/>
    <property type="match status" value="1"/>
</dbReference>
<dbReference type="PANTHER" id="PTHR22777">
    <property type="entry name" value="HEMOLYSIN-RELATED"/>
    <property type="match status" value="1"/>
</dbReference>